<gene>
    <name evidence="15" type="ORF">HPB51_026391</name>
</gene>
<evidence type="ECO:0000313" key="15">
    <source>
        <dbReference type="EMBL" id="KAH7997514.1"/>
    </source>
</evidence>
<evidence type="ECO:0000256" key="1">
    <source>
        <dbReference type="ARBA" id="ARBA00004642"/>
    </source>
</evidence>
<evidence type="ECO:0000256" key="9">
    <source>
        <dbReference type="ARBA" id="ARBA00023163"/>
    </source>
</evidence>
<protein>
    <recommendedName>
        <fullName evidence="14">THAP-type domain-containing protein</fullName>
    </recommendedName>
</protein>
<dbReference type="PANTHER" id="PTHR46600:SF1">
    <property type="entry name" value="THAP DOMAIN-CONTAINING PROTEIN 1"/>
    <property type="match status" value="1"/>
</dbReference>
<evidence type="ECO:0000256" key="5">
    <source>
        <dbReference type="ARBA" id="ARBA00022833"/>
    </source>
</evidence>
<dbReference type="EMBL" id="JABSTU010000258">
    <property type="protein sequence ID" value="KAH7997514.1"/>
    <property type="molecule type" value="Genomic_DNA"/>
</dbReference>
<comment type="similarity">
    <text evidence="2">Belongs to the THAP1 family.</text>
</comment>
<evidence type="ECO:0000256" key="2">
    <source>
        <dbReference type="ARBA" id="ARBA00006177"/>
    </source>
</evidence>
<dbReference type="Pfam" id="PF05485">
    <property type="entry name" value="THAP"/>
    <property type="match status" value="1"/>
</dbReference>
<dbReference type="VEuPathDB" id="VectorBase:LOC119178199"/>
<accession>A0A9J6D3A4</accession>
<evidence type="ECO:0000256" key="13">
    <source>
        <dbReference type="SAM" id="Coils"/>
    </source>
</evidence>
<dbReference type="InterPro" id="IPR026516">
    <property type="entry name" value="THAP1/10"/>
</dbReference>
<keyword evidence="5" id="KW-0862">Zinc</keyword>
<keyword evidence="11" id="KW-0131">Cell cycle</keyword>
<keyword evidence="9" id="KW-0804">Transcription</keyword>
<evidence type="ECO:0000256" key="11">
    <source>
        <dbReference type="ARBA" id="ARBA00023306"/>
    </source>
</evidence>
<reference evidence="15" key="1">
    <citation type="journal article" date="2020" name="Cell">
        <title>Large-Scale Comparative Analyses of Tick Genomes Elucidate Their Genetic Diversity and Vector Capacities.</title>
        <authorList>
            <consortium name="Tick Genome and Microbiome Consortium (TIGMIC)"/>
            <person name="Jia N."/>
            <person name="Wang J."/>
            <person name="Shi W."/>
            <person name="Du L."/>
            <person name="Sun Y."/>
            <person name="Zhan W."/>
            <person name="Jiang J.F."/>
            <person name="Wang Q."/>
            <person name="Zhang B."/>
            <person name="Ji P."/>
            <person name="Bell-Sakyi L."/>
            <person name="Cui X.M."/>
            <person name="Yuan T.T."/>
            <person name="Jiang B.G."/>
            <person name="Yang W.F."/>
            <person name="Lam T.T."/>
            <person name="Chang Q.C."/>
            <person name="Ding S.J."/>
            <person name="Wang X.J."/>
            <person name="Zhu J.G."/>
            <person name="Ruan X.D."/>
            <person name="Zhao L."/>
            <person name="Wei J.T."/>
            <person name="Ye R.Z."/>
            <person name="Que T.C."/>
            <person name="Du C.H."/>
            <person name="Zhou Y.H."/>
            <person name="Cheng J.X."/>
            <person name="Dai P.F."/>
            <person name="Guo W.B."/>
            <person name="Han X.H."/>
            <person name="Huang E.J."/>
            <person name="Li L.F."/>
            <person name="Wei W."/>
            <person name="Gao Y.C."/>
            <person name="Liu J.Z."/>
            <person name="Shao H.Z."/>
            <person name="Wang X."/>
            <person name="Wang C.C."/>
            <person name="Yang T.C."/>
            <person name="Huo Q.B."/>
            <person name="Li W."/>
            <person name="Chen H.Y."/>
            <person name="Chen S.E."/>
            <person name="Zhou L.G."/>
            <person name="Ni X.B."/>
            <person name="Tian J.H."/>
            <person name="Sheng Y."/>
            <person name="Liu T."/>
            <person name="Pan Y.S."/>
            <person name="Xia L.Y."/>
            <person name="Li J."/>
            <person name="Zhao F."/>
            <person name="Cao W.C."/>
        </authorList>
    </citation>
    <scope>NUCLEOTIDE SEQUENCE</scope>
    <source>
        <strain evidence="15">Rmic-2018</strain>
    </source>
</reference>
<dbReference type="Proteomes" id="UP000821866">
    <property type="component" value="Unassembled WGS sequence"/>
</dbReference>
<comment type="subcellular location">
    <subcellularLocation>
        <location evidence="1">Nucleus</location>
        <location evidence="1">Nucleoplasm</location>
    </subcellularLocation>
</comment>
<sequence>MPTCCASGCKSRYSRGKKLFLLPRGKDNAAQQEVWLQRIGMTDLDPVSSRLCEDHFTADQFEPILLRKFGAKKLKRDAAPTIFSQEHLQTSEAKETPCPSATNVLLTPAAVDDAPSSSECDALPACSAAQQNVCAACGGFLSAEGTADVTGSSSSSWGADQAVVAALHKRIATLEECLNNMKRKVATLQQQKSRANRKNHKLTRNIKKYLSPDQLQGMWTSSMRGKQWSTETIQKGLKLRLACGSRGYNAIRELAVPLPSERT</sequence>
<evidence type="ECO:0000256" key="12">
    <source>
        <dbReference type="PROSITE-ProRule" id="PRU00309"/>
    </source>
</evidence>
<dbReference type="GO" id="GO:0008270">
    <property type="term" value="F:zinc ion binding"/>
    <property type="evidence" value="ECO:0007669"/>
    <property type="project" value="UniProtKB-KW"/>
</dbReference>
<feature type="domain" description="THAP-type" evidence="14">
    <location>
        <begin position="1"/>
        <end position="83"/>
    </location>
</feature>
<keyword evidence="16" id="KW-1185">Reference proteome</keyword>
<proteinExistence type="inferred from homology"/>
<dbReference type="GO" id="GO:0005654">
    <property type="term" value="C:nucleoplasm"/>
    <property type="evidence" value="ECO:0007669"/>
    <property type="project" value="UniProtKB-SubCell"/>
</dbReference>
<dbReference type="PANTHER" id="PTHR46600">
    <property type="entry name" value="THAP DOMAIN-CONTAINING"/>
    <property type="match status" value="1"/>
</dbReference>
<evidence type="ECO:0000256" key="4">
    <source>
        <dbReference type="ARBA" id="ARBA00022771"/>
    </source>
</evidence>
<evidence type="ECO:0000256" key="10">
    <source>
        <dbReference type="ARBA" id="ARBA00023242"/>
    </source>
</evidence>
<keyword evidence="3" id="KW-0479">Metal-binding</keyword>
<evidence type="ECO:0000256" key="3">
    <source>
        <dbReference type="ARBA" id="ARBA00022723"/>
    </source>
</evidence>
<evidence type="ECO:0000256" key="6">
    <source>
        <dbReference type="ARBA" id="ARBA00023015"/>
    </source>
</evidence>
<dbReference type="GO" id="GO:0043565">
    <property type="term" value="F:sequence-specific DNA binding"/>
    <property type="evidence" value="ECO:0007669"/>
    <property type="project" value="InterPro"/>
</dbReference>
<evidence type="ECO:0000259" key="14">
    <source>
        <dbReference type="PROSITE" id="PS50950"/>
    </source>
</evidence>
<keyword evidence="4 12" id="KW-0863">Zinc-finger</keyword>
<evidence type="ECO:0000256" key="8">
    <source>
        <dbReference type="ARBA" id="ARBA00023125"/>
    </source>
</evidence>
<comment type="caution">
    <text evidence="15">The sequence shown here is derived from an EMBL/GenBank/DDBJ whole genome shotgun (WGS) entry which is preliminary data.</text>
</comment>
<dbReference type="PROSITE" id="PS50950">
    <property type="entry name" value="ZF_THAP"/>
    <property type="match status" value="1"/>
</dbReference>
<name>A0A9J6D3A4_RHIMP</name>
<keyword evidence="10" id="KW-0539">Nucleus</keyword>
<dbReference type="InterPro" id="IPR006612">
    <property type="entry name" value="THAP_Znf"/>
</dbReference>
<keyword evidence="8 12" id="KW-0238">DNA-binding</keyword>
<evidence type="ECO:0000313" key="16">
    <source>
        <dbReference type="Proteomes" id="UP000821866"/>
    </source>
</evidence>
<dbReference type="SMART" id="SM00980">
    <property type="entry name" value="THAP"/>
    <property type="match status" value="1"/>
</dbReference>
<dbReference type="SUPFAM" id="SSF57716">
    <property type="entry name" value="Glucocorticoid receptor-like (DNA-binding domain)"/>
    <property type="match status" value="1"/>
</dbReference>
<dbReference type="AlphaFoldDB" id="A0A9J6D3A4"/>
<organism evidence="15 16">
    <name type="scientific">Rhipicephalus microplus</name>
    <name type="common">Cattle tick</name>
    <name type="synonym">Boophilus microplus</name>
    <dbReference type="NCBI Taxonomy" id="6941"/>
    <lineage>
        <taxon>Eukaryota</taxon>
        <taxon>Metazoa</taxon>
        <taxon>Ecdysozoa</taxon>
        <taxon>Arthropoda</taxon>
        <taxon>Chelicerata</taxon>
        <taxon>Arachnida</taxon>
        <taxon>Acari</taxon>
        <taxon>Parasitiformes</taxon>
        <taxon>Ixodida</taxon>
        <taxon>Ixodoidea</taxon>
        <taxon>Ixodidae</taxon>
        <taxon>Rhipicephalinae</taxon>
        <taxon>Rhipicephalus</taxon>
        <taxon>Boophilus</taxon>
    </lineage>
</organism>
<keyword evidence="7 13" id="KW-0175">Coiled coil</keyword>
<keyword evidence="6" id="KW-0805">Transcription regulation</keyword>
<evidence type="ECO:0000256" key="7">
    <source>
        <dbReference type="ARBA" id="ARBA00023054"/>
    </source>
</evidence>
<reference evidence="15" key="2">
    <citation type="submission" date="2021-09" db="EMBL/GenBank/DDBJ databases">
        <authorList>
            <person name="Jia N."/>
            <person name="Wang J."/>
            <person name="Shi W."/>
            <person name="Du L."/>
            <person name="Sun Y."/>
            <person name="Zhan W."/>
            <person name="Jiang J."/>
            <person name="Wang Q."/>
            <person name="Zhang B."/>
            <person name="Ji P."/>
            <person name="Sakyi L.B."/>
            <person name="Cui X."/>
            <person name="Yuan T."/>
            <person name="Jiang B."/>
            <person name="Yang W."/>
            <person name="Lam T.T.-Y."/>
            <person name="Chang Q."/>
            <person name="Ding S."/>
            <person name="Wang X."/>
            <person name="Zhu J."/>
            <person name="Ruan X."/>
            <person name="Zhao L."/>
            <person name="Wei J."/>
            <person name="Que T."/>
            <person name="Du C."/>
            <person name="Cheng J."/>
            <person name="Dai P."/>
            <person name="Han X."/>
            <person name="Huang E."/>
            <person name="Gao Y."/>
            <person name="Liu J."/>
            <person name="Shao H."/>
            <person name="Ye R."/>
            <person name="Li L."/>
            <person name="Wei W."/>
            <person name="Wang X."/>
            <person name="Wang C."/>
            <person name="Huo Q."/>
            <person name="Li W."/>
            <person name="Guo W."/>
            <person name="Chen H."/>
            <person name="Chen S."/>
            <person name="Zhou L."/>
            <person name="Zhou L."/>
            <person name="Ni X."/>
            <person name="Tian J."/>
            <person name="Zhou Y."/>
            <person name="Sheng Y."/>
            <person name="Liu T."/>
            <person name="Pan Y."/>
            <person name="Xia L."/>
            <person name="Li J."/>
            <person name="Zhao F."/>
            <person name="Cao W."/>
        </authorList>
    </citation>
    <scope>NUCLEOTIDE SEQUENCE</scope>
    <source>
        <strain evidence="15">Rmic-2018</strain>
        <tissue evidence="15">Larvae</tissue>
    </source>
</reference>
<feature type="coiled-coil region" evidence="13">
    <location>
        <begin position="164"/>
        <end position="205"/>
    </location>
</feature>